<keyword evidence="4 7" id="KW-0472">Membrane</keyword>
<dbReference type="InterPro" id="IPR021914">
    <property type="entry name" value="TF_DELLA_N"/>
</dbReference>
<dbReference type="GO" id="GO:0080115">
    <property type="term" value="F:myosin XI tail binding"/>
    <property type="evidence" value="ECO:0007669"/>
    <property type="project" value="UniProtKB-ARBA"/>
</dbReference>
<dbReference type="InterPro" id="IPR007656">
    <property type="entry name" value="GTD-bd"/>
</dbReference>
<evidence type="ECO:0000256" key="4">
    <source>
        <dbReference type="ARBA" id="ARBA00023136"/>
    </source>
</evidence>
<feature type="compositionally biased region" description="Polar residues" evidence="6">
    <location>
        <begin position="625"/>
        <end position="643"/>
    </location>
</feature>
<comment type="caution">
    <text evidence="9">The sequence shown here is derived from an EMBL/GenBank/DDBJ whole genome shotgun (WGS) entry which is preliminary data.</text>
</comment>
<dbReference type="AlphaFoldDB" id="A0A8J5H9N3"/>
<evidence type="ECO:0000313" key="9">
    <source>
        <dbReference type="EMBL" id="KAG6519000.1"/>
    </source>
</evidence>
<evidence type="ECO:0000256" key="3">
    <source>
        <dbReference type="ARBA" id="ARBA00022989"/>
    </source>
</evidence>
<feature type="region of interest" description="Disordered" evidence="6">
    <location>
        <begin position="625"/>
        <end position="676"/>
    </location>
</feature>
<dbReference type="InterPro" id="IPR038088">
    <property type="entry name" value="DELLA_N_sf"/>
</dbReference>
<evidence type="ECO:0000256" key="7">
    <source>
        <dbReference type="SAM" id="Phobius"/>
    </source>
</evidence>
<dbReference type="CDD" id="cd22249">
    <property type="entry name" value="UDM1_RNF168_RNF169-like"/>
    <property type="match status" value="1"/>
</dbReference>
<reference evidence="9 10" key="1">
    <citation type="submission" date="2020-08" db="EMBL/GenBank/DDBJ databases">
        <title>Plant Genome Project.</title>
        <authorList>
            <person name="Zhang R.-G."/>
        </authorList>
    </citation>
    <scope>NUCLEOTIDE SEQUENCE [LARGE SCALE GENOMIC DNA]</scope>
    <source>
        <tissue evidence="9">Rhizome</tissue>
    </source>
</reference>
<evidence type="ECO:0000256" key="2">
    <source>
        <dbReference type="ARBA" id="ARBA00022692"/>
    </source>
</evidence>
<feature type="transmembrane region" description="Helical" evidence="7">
    <location>
        <begin position="229"/>
        <end position="248"/>
    </location>
</feature>
<sequence length="964" mass="106321">MKREHQGDWYGGAVEGGEQEKVRSSDMAALGYKVRSSDMADVAQKLEQAEMAIGTGIAASNDALLSHLAVDTVHYNPSDISTWVDNILSELNAPPPPLSPPPRFDDSSSLDRRNRFLELPLVTRRASAEVYEQMRGFEKDQVLQLVSLIVVLDDGCGDLGCAPSAGGSSRHAGGWDPPRPRAVSLRGGGAAGKSERMLCSQIDVRLVEMASKAPVSGVRGFSKALSSAVLEWILMFLLFINALFSYLVTKFSRLCMLQTPCLLCSRLDHIFGNEKPGFYLDLICKDHRTELSPLSFCSVHGNFADICKSCLLSTSTERKSTLDTYKQFTGKLKGDSHDHDDAWGAEEGSFSVFHGDELANIPYLKRDQELHAIGLEEDKPIKACVSKVDIPSSSSPRKGFVKIEDGQRKIKDKILDSPTSFQEKNQGVDYFSHVGYTEVKISSDSDLESLVTHNEGNSLAYGDDNTHDDSVSDIIDLENVCISKKSSSATVLDGINKQKLIHPAAVNISEDRVLEKLIHFAPLPNEPFASTPEKQINVAEFSNEPSSSSNAAGCSSVDNNSSQIEVKLISMQYEMGSHDSPEGLVENSNVRNIELLDASFIILDDKKDACASHVNLRMINDANEHGQTNMDLNDSNEHTVGNTGSSSSPGSSQVIMRKDSSKVQEDLTSQSSESMNRHMDLNNANDLALVTHGSLPPKLQEDLISGPGQSMSIHMDLDDAYKLAISTSGSMPSRFTEVMMKKDSFTVQEDLVSESGQTMSTNLDMNDAYQLATKRSLLSPRFTEVIMGKDSSRVQEDLKLLISQISAAQGLESPWNEMAPSPRSFTQDDESVLQNITKTLSLERNRSGLESLECGIVGEVEGESAVERLKRQVELDRKSISLLFKELEEERNASAIAANQSMAMITRLQEEKASMQMEAMHYQRMMEEQAEYDHEALQKCNELLAQRDEEIQALQYEVESYRRD</sequence>
<feature type="coiled-coil region" evidence="5">
    <location>
        <begin position="870"/>
        <end position="964"/>
    </location>
</feature>
<dbReference type="Proteomes" id="UP000734854">
    <property type="component" value="Unassembled WGS sequence"/>
</dbReference>
<gene>
    <name evidence="9" type="ORF">ZIOFF_022489</name>
</gene>
<feature type="region of interest" description="Disordered" evidence="6">
    <location>
        <begin position="1"/>
        <end position="22"/>
    </location>
</feature>
<evidence type="ECO:0000313" key="10">
    <source>
        <dbReference type="Proteomes" id="UP000734854"/>
    </source>
</evidence>
<keyword evidence="3 7" id="KW-1133">Transmembrane helix</keyword>
<dbReference type="Gene3D" id="1.10.10.1290">
    <property type="entry name" value="Transcriptional regulator DELLA, N-terminal domain"/>
    <property type="match status" value="1"/>
</dbReference>
<dbReference type="GO" id="GO:0016020">
    <property type="term" value="C:membrane"/>
    <property type="evidence" value="ECO:0007669"/>
    <property type="project" value="UniProtKB-SubCell"/>
</dbReference>
<organism evidence="9 10">
    <name type="scientific">Zingiber officinale</name>
    <name type="common">Ginger</name>
    <name type="synonym">Amomum zingiber</name>
    <dbReference type="NCBI Taxonomy" id="94328"/>
    <lineage>
        <taxon>Eukaryota</taxon>
        <taxon>Viridiplantae</taxon>
        <taxon>Streptophyta</taxon>
        <taxon>Embryophyta</taxon>
        <taxon>Tracheophyta</taxon>
        <taxon>Spermatophyta</taxon>
        <taxon>Magnoliopsida</taxon>
        <taxon>Liliopsida</taxon>
        <taxon>Zingiberales</taxon>
        <taxon>Zingiberaceae</taxon>
        <taxon>Zingiber</taxon>
    </lineage>
</organism>
<evidence type="ECO:0000256" key="1">
    <source>
        <dbReference type="ARBA" id="ARBA00004167"/>
    </source>
</evidence>
<dbReference type="Pfam" id="PF04576">
    <property type="entry name" value="Zein-binding"/>
    <property type="match status" value="1"/>
</dbReference>
<keyword evidence="5" id="KW-0175">Coiled coil</keyword>
<dbReference type="Pfam" id="PF12041">
    <property type="entry name" value="DELLA"/>
    <property type="match status" value="1"/>
</dbReference>
<accession>A0A8J5H9N3</accession>
<name>A0A8J5H9N3_ZINOF</name>
<dbReference type="InterPro" id="IPR039306">
    <property type="entry name" value="MYOB"/>
</dbReference>
<dbReference type="PROSITE" id="PS51775">
    <property type="entry name" value="GTD_BINDING"/>
    <property type="match status" value="1"/>
</dbReference>
<protein>
    <recommendedName>
        <fullName evidence="8">GTD-binding domain-containing protein</fullName>
    </recommendedName>
</protein>
<dbReference type="EMBL" id="JACMSC010000006">
    <property type="protein sequence ID" value="KAG6519000.1"/>
    <property type="molecule type" value="Genomic_DNA"/>
</dbReference>
<proteinExistence type="predicted"/>
<keyword evidence="2 7" id="KW-0812">Transmembrane</keyword>
<comment type="subcellular location">
    <subcellularLocation>
        <location evidence="1">Membrane</location>
        <topology evidence="1">Single-pass membrane protein</topology>
    </subcellularLocation>
</comment>
<feature type="domain" description="GTD-binding" evidence="8">
    <location>
        <begin position="864"/>
        <end position="962"/>
    </location>
</feature>
<dbReference type="PANTHER" id="PTHR31448:SF32">
    <property type="entry name" value="MYOSIN-BINDING PROTEIN 1"/>
    <property type="match status" value="1"/>
</dbReference>
<evidence type="ECO:0000256" key="6">
    <source>
        <dbReference type="SAM" id="MobiDB-lite"/>
    </source>
</evidence>
<dbReference type="SMART" id="SM01129">
    <property type="entry name" value="DELLA"/>
    <property type="match status" value="1"/>
</dbReference>
<feature type="compositionally biased region" description="Basic and acidic residues" evidence="6">
    <location>
        <begin position="656"/>
        <end position="665"/>
    </location>
</feature>
<evidence type="ECO:0000259" key="8">
    <source>
        <dbReference type="PROSITE" id="PS51775"/>
    </source>
</evidence>
<dbReference type="PANTHER" id="PTHR31448">
    <property type="entry name" value="MYOSIN-BINDING PROTEIN 2"/>
    <property type="match status" value="1"/>
</dbReference>
<evidence type="ECO:0000256" key="5">
    <source>
        <dbReference type="SAM" id="Coils"/>
    </source>
</evidence>
<keyword evidence="10" id="KW-1185">Reference proteome</keyword>